<reference evidence="1" key="1">
    <citation type="submission" date="2020-05" db="EMBL/GenBank/DDBJ databases">
        <title>Large-scale comparative analyses of tick genomes elucidate their genetic diversity and vector capacities.</title>
        <authorList>
            <person name="Jia N."/>
            <person name="Wang J."/>
            <person name="Shi W."/>
            <person name="Du L."/>
            <person name="Sun Y."/>
            <person name="Zhan W."/>
            <person name="Jiang J."/>
            <person name="Wang Q."/>
            <person name="Zhang B."/>
            <person name="Ji P."/>
            <person name="Sakyi L.B."/>
            <person name="Cui X."/>
            <person name="Yuan T."/>
            <person name="Jiang B."/>
            <person name="Yang W."/>
            <person name="Lam T.T.-Y."/>
            <person name="Chang Q."/>
            <person name="Ding S."/>
            <person name="Wang X."/>
            <person name="Zhu J."/>
            <person name="Ruan X."/>
            <person name="Zhao L."/>
            <person name="Wei J."/>
            <person name="Que T."/>
            <person name="Du C."/>
            <person name="Cheng J."/>
            <person name="Dai P."/>
            <person name="Han X."/>
            <person name="Huang E."/>
            <person name="Gao Y."/>
            <person name="Liu J."/>
            <person name="Shao H."/>
            <person name="Ye R."/>
            <person name="Li L."/>
            <person name="Wei W."/>
            <person name="Wang X."/>
            <person name="Wang C."/>
            <person name="Yang T."/>
            <person name="Huo Q."/>
            <person name="Li W."/>
            <person name="Guo W."/>
            <person name="Chen H."/>
            <person name="Zhou L."/>
            <person name="Ni X."/>
            <person name="Tian J."/>
            <person name="Zhou Y."/>
            <person name="Sheng Y."/>
            <person name="Liu T."/>
            <person name="Pan Y."/>
            <person name="Xia L."/>
            <person name="Li J."/>
            <person name="Zhao F."/>
            <person name="Cao W."/>
        </authorList>
    </citation>
    <scope>NUCLEOTIDE SEQUENCE</scope>
    <source>
        <strain evidence="1">Hyas-2018</strain>
    </source>
</reference>
<name>A0ACB7TNC7_HYAAI</name>
<protein>
    <submittedName>
        <fullName evidence="1">Uncharacterized protein</fullName>
    </submittedName>
</protein>
<comment type="caution">
    <text evidence="1">The sequence shown here is derived from an EMBL/GenBank/DDBJ whole genome shotgun (WGS) entry which is preliminary data.</text>
</comment>
<gene>
    <name evidence="1" type="ORF">HPB50_024940</name>
</gene>
<sequence>MHAGRLRSARSFGAFQCSAGYSREEEKSERGGPVQAVAKSPRVFLSSPSSGRRALRRPMKRGPGRALFRPGGDMKTSGSPPRCFPNPLRPRSSCCSTHARATDRYGIDEREIFPLTIAPPGTPTCAKMHGWPHRALLTRASAPRGLPSLSGVLLGLFLEDGTPILFRSLCGSTSFKRRSPDLPRSSRWNFVAKNFHWTTKGSFDLI</sequence>
<accession>A0ACB7TNC7</accession>
<dbReference type="EMBL" id="CM023481">
    <property type="protein sequence ID" value="KAH6948503.1"/>
    <property type="molecule type" value="Genomic_DNA"/>
</dbReference>
<proteinExistence type="predicted"/>
<organism evidence="1 2">
    <name type="scientific">Hyalomma asiaticum</name>
    <name type="common">Tick</name>
    <dbReference type="NCBI Taxonomy" id="266040"/>
    <lineage>
        <taxon>Eukaryota</taxon>
        <taxon>Metazoa</taxon>
        <taxon>Ecdysozoa</taxon>
        <taxon>Arthropoda</taxon>
        <taxon>Chelicerata</taxon>
        <taxon>Arachnida</taxon>
        <taxon>Acari</taxon>
        <taxon>Parasitiformes</taxon>
        <taxon>Ixodida</taxon>
        <taxon>Ixodoidea</taxon>
        <taxon>Ixodidae</taxon>
        <taxon>Hyalomminae</taxon>
        <taxon>Hyalomma</taxon>
    </lineage>
</organism>
<dbReference type="Proteomes" id="UP000821845">
    <property type="component" value="Chromosome 1"/>
</dbReference>
<keyword evidence="2" id="KW-1185">Reference proteome</keyword>
<evidence type="ECO:0000313" key="1">
    <source>
        <dbReference type="EMBL" id="KAH6948503.1"/>
    </source>
</evidence>
<evidence type="ECO:0000313" key="2">
    <source>
        <dbReference type="Proteomes" id="UP000821845"/>
    </source>
</evidence>